<comment type="function">
    <text evidence="1">Accessory subunit of the mitochondrial membrane respiratory chain NADH dehydrogenase (Complex I), that is believed not to be involved in catalysis. Complex I functions in the transfer of electrons from NADH to the respiratory chain. The immediate electron acceptor for the enzyme is believed to be ubiquinone.</text>
</comment>
<evidence type="ECO:0000256" key="1">
    <source>
        <dbReference type="ARBA" id="ARBA00003195"/>
    </source>
</evidence>
<dbReference type="AlphaFoldDB" id="A0A9P5NLD0"/>
<sequence>MSFAKAFSPALREIRIIFSQTGPASAGTRQFIVSKYPDIKKHNPDLPVLIREATGTPARAFARFARGVEQHVELENLSAPEVEAKVAELISS</sequence>
<organism evidence="11 12">
    <name type="scientific">Gymnopilus junonius</name>
    <name type="common">Spectacular rustgill mushroom</name>
    <name type="synonym">Gymnopilus spectabilis subsp. junonius</name>
    <dbReference type="NCBI Taxonomy" id="109634"/>
    <lineage>
        <taxon>Eukaryota</taxon>
        <taxon>Fungi</taxon>
        <taxon>Dikarya</taxon>
        <taxon>Basidiomycota</taxon>
        <taxon>Agaricomycotina</taxon>
        <taxon>Agaricomycetes</taxon>
        <taxon>Agaricomycetidae</taxon>
        <taxon>Agaricales</taxon>
        <taxon>Agaricineae</taxon>
        <taxon>Hymenogastraceae</taxon>
        <taxon>Gymnopilus</taxon>
    </lineage>
</organism>
<evidence type="ECO:0000313" key="11">
    <source>
        <dbReference type="EMBL" id="KAF8901176.1"/>
    </source>
</evidence>
<evidence type="ECO:0000256" key="5">
    <source>
        <dbReference type="ARBA" id="ARBA00022660"/>
    </source>
</evidence>
<dbReference type="SUPFAM" id="SSF52833">
    <property type="entry name" value="Thioredoxin-like"/>
    <property type="match status" value="1"/>
</dbReference>
<keyword evidence="5" id="KW-0679">Respiratory chain</keyword>
<accession>A0A9P5NLD0</accession>
<dbReference type="Proteomes" id="UP000724874">
    <property type="component" value="Unassembled WGS sequence"/>
</dbReference>
<dbReference type="InterPro" id="IPR036249">
    <property type="entry name" value="Thioredoxin-like_sf"/>
</dbReference>
<comment type="caution">
    <text evidence="11">The sequence shown here is derived from an EMBL/GenBank/DDBJ whole genome shotgun (WGS) entry which is preliminary data.</text>
</comment>
<proteinExistence type="inferred from homology"/>
<dbReference type="InterPro" id="IPR007741">
    <property type="entry name" value="Ribosomal_mL43/mS25/NADH_DH"/>
</dbReference>
<evidence type="ECO:0000256" key="4">
    <source>
        <dbReference type="ARBA" id="ARBA00022448"/>
    </source>
</evidence>
<dbReference type="PIRSF" id="PIRSF005822">
    <property type="entry name" value="NDUA2"/>
    <property type="match status" value="1"/>
</dbReference>
<keyword evidence="4" id="KW-0813">Transport</keyword>
<evidence type="ECO:0000256" key="8">
    <source>
        <dbReference type="ARBA" id="ARBA00023128"/>
    </source>
</evidence>
<keyword evidence="7" id="KW-0249">Electron transport</keyword>
<comment type="subcellular location">
    <subcellularLocation>
        <location evidence="2">Mitochondrion inner membrane</location>
        <topology evidence="2">Peripheral membrane protein</topology>
        <orientation evidence="2">Matrix side</orientation>
    </subcellularLocation>
</comment>
<dbReference type="PANTHER" id="PTHR12878:SF0">
    <property type="entry name" value="NADH DEHYDROGENASE [UBIQUINONE] 1 ALPHA SUBCOMPLEX SUBUNIT 2"/>
    <property type="match status" value="1"/>
</dbReference>
<evidence type="ECO:0000259" key="10">
    <source>
        <dbReference type="SMART" id="SM00916"/>
    </source>
</evidence>
<evidence type="ECO:0000256" key="7">
    <source>
        <dbReference type="ARBA" id="ARBA00022982"/>
    </source>
</evidence>
<dbReference type="PANTHER" id="PTHR12878">
    <property type="entry name" value="NADH-UBIQUINONE OXIDOREDUCTASE B8 SUBUNIT"/>
    <property type="match status" value="1"/>
</dbReference>
<evidence type="ECO:0000313" key="12">
    <source>
        <dbReference type="Proteomes" id="UP000724874"/>
    </source>
</evidence>
<feature type="domain" description="Ribosomal protein/NADH dehydrogenase" evidence="10">
    <location>
        <begin position="20"/>
        <end position="92"/>
    </location>
</feature>
<protein>
    <submittedName>
        <fullName evidence="11">Thioredoxin-like protein</fullName>
    </submittedName>
</protein>
<keyword evidence="12" id="KW-1185">Reference proteome</keyword>
<gene>
    <name evidence="11" type="ORF">CPB84DRAFT_1679946</name>
</gene>
<dbReference type="GO" id="GO:0005743">
    <property type="term" value="C:mitochondrial inner membrane"/>
    <property type="evidence" value="ECO:0007669"/>
    <property type="project" value="UniProtKB-SubCell"/>
</dbReference>
<evidence type="ECO:0000256" key="9">
    <source>
        <dbReference type="ARBA" id="ARBA00023136"/>
    </source>
</evidence>
<dbReference type="Gene3D" id="3.40.30.10">
    <property type="entry name" value="Glutaredoxin"/>
    <property type="match status" value="1"/>
</dbReference>
<dbReference type="Pfam" id="PF05047">
    <property type="entry name" value="L51_S25_CI-B8"/>
    <property type="match status" value="1"/>
</dbReference>
<comment type="similarity">
    <text evidence="3">Belongs to the complex I NDUFA2 subunit family.</text>
</comment>
<evidence type="ECO:0000256" key="6">
    <source>
        <dbReference type="ARBA" id="ARBA00022792"/>
    </source>
</evidence>
<dbReference type="SMART" id="SM00916">
    <property type="entry name" value="L51_S25_CI-B8"/>
    <property type="match status" value="1"/>
</dbReference>
<keyword evidence="8" id="KW-0496">Mitochondrion</keyword>
<keyword evidence="9" id="KW-0472">Membrane</keyword>
<dbReference type="OrthoDB" id="10250268at2759"/>
<keyword evidence="6" id="KW-0999">Mitochondrion inner membrane</keyword>
<reference evidence="11" key="1">
    <citation type="submission" date="2020-11" db="EMBL/GenBank/DDBJ databases">
        <authorList>
            <consortium name="DOE Joint Genome Institute"/>
            <person name="Ahrendt S."/>
            <person name="Riley R."/>
            <person name="Andreopoulos W."/>
            <person name="LaButti K."/>
            <person name="Pangilinan J."/>
            <person name="Ruiz-duenas F.J."/>
            <person name="Barrasa J.M."/>
            <person name="Sanchez-Garcia M."/>
            <person name="Camarero S."/>
            <person name="Miyauchi S."/>
            <person name="Serrano A."/>
            <person name="Linde D."/>
            <person name="Babiker R."/>
            <person name="Drula E."/>
            <person name="Ayuso-Fernandez I."/>
            <person name="Pacheco R."/>
            <person name="Padilla G."/>
            <person name="Ferreira P."/>
            <person name="Barriuso J."/>
            <person name="Kellner H."/>
            <person name="Castanera R."/>
            <person name="Alfaro M."/>
            <person name="Ramirez L."/>
            <person name="Pisabarro A.G."/>
            <person name="Kuo A."/>
            <person name="Tritt A."/>
            <person name="Lipzen A."/>
            <person name="He G."/>
            <person name="Yan M."/>
            <person name="Ng V."/>
            <person name="Cullen D."/>
            <person name="Martin F."/>
            <person name="Rosso M.-N."/>
            <person name="Henrissat B."/>
            <person name="Hibbett D."/>
            <person name="Martinez A.T."/>
            <person name="Grigoriev I.V."/>
        </authorList>
    </citation>
    <scope>NUCLEOTIDE SEQUENCE</scope>
    <source>
        <strain evidence="11">AH 44721</strain>
    </source>
</reference>
<dbReference type="EMBL" id="JADNYJ010000043">
    <property type="protein sequence ID" value="KAF8901176.1"/>
    <property type="molecule type" value="Genomic_DNA"/>
</dbReference>
<dbReference type="InterPro" id="IPR016464">
    <property type="entry name" value="NADH_Ub_cplx-1_asu_su-2"/>
</dbReference>
<name>A0A9P5NLD0_GYMJU</name>
<evidence type="ECO:0000256" key="3">
    <source>
        <dbReference type="ARBA" id="ARBA00008939"/>
    </source>
</evidence>
<evidence type="ECO:0000256" key="2">
    <source>
        <dbReference type="ARBA" id="ARBA00004443"/>
    </source>
</evidence>